<accession>A0A286UQD1</accession>
<sequence>MCRKNRDFIGDYGWIFPVNESFGCSGSRPAGLRQILSRPFYSVAIKKCKTATEFLSQKYRKAVYPSSTLVMYRFILKHIFVCRQSLARAAYDIRGKYLKEEKEHWEEDYFDWTIVSYSEKATDFRDEDDEPHPLTPLIRPYNTVRTDPYALDQSSAPPLRLSSASPEVTIDFDSAISTLDLDAPAQSESISTPTDIPEAQAENATKKGMIKGRRMFYICAKFLNSRINPAKRGKNLSK</sequence>
<organism evidence="1 2">
    <name type="scientific">Pyrrhoderma noxium</name>
    <dbReference type="NCBI Taxonomy" id="2282107"/>
    <lineage>
        <taxon>Eukaryota</taxon>
        <taxon>Fungi</taxon>
        <taxon>Dikarya</taxon>
        <taxon>Basidiomycota</taxon>
        <taxon>Agaricomycotina</taxon>
        <taxon>Agaricomycetes</taxon>
        <taxon>Hymenochaetales</taxon>
        <taxon>Hymenochaetaceae</taxon>
        <taxon>Pyrrhoderma</taxon>
    </lineage>
</organism>
<gene>
    <name evidence="1" type="ORF">PNOK_0174400</name>
</gene>
<reference evidence="1 2" key="1">
    <citation type="journal article" date="2017" name="Mol. Ecol.">
        <title>Comparative and population genomic landscape of Phellinus noxius: A hypervariable fungus causing root rot in trees.</title>
        <authorList>
            <person name="Chung C.L."/>
            <person name="Lee T.J."/>
            <person name="Akiba M."/>
            <person name="Lee H.H."/>
            <person name="Kuo T.H."/>
            <person name="Liu D."/>
            <person name="Ke H.M."/>
            <person name="Yokoi T."/>
            <person name="Roa M.B."/>
            <person name="Lu M.J."/>
            <person name="Chang Y.Y."/>
            <person name="Ann P.J."/>
            <person name="Tsai J.N."/>
            <person name="Chen C.Y."/>
            <person name="Tzean S.S."/>
            <person name="Ota Y."/>
            <person name="Hattori T."/>
            <person name="Sahashi N."/>
            <person name="Liou R.F."/>
            <person name="Kikuchi T."/>
            <person name="Tsai I.J."/>
        </authorList>
    </citation>
    <scope>NUCLEOTIDE SEQUENCE [LARGE SCALE GENOMIC DNA]</scope>
    <source>
        <strain evidence="1 2">FFPRI411160</strain>
    </source>
</reference>
<dbReference type="Proteomes" id="UP000217199">
    <property type="component" value="Unassembled WGS sequence"/>
</dbReference>
<protein>
    <submittedName>
        <fullName evidence="1">Uncharacterized protein</fullName>
    </submittedName>
</protein>
<evidence type="ECO:0000313" key="2">
    <source>
        <dbReference type="Proteomes" id="UP000217199"/>
    </source>
</evidence>
<dbReference type="AlphaFoldDB" id="A0A286UQD1"/>
<keyword evidence="2" id="KW-1185">Reference proteome</keyword>
<name>A0A286UQD1_9AGAM</name>
<proteinExistence type="predicted"/>
<dbReference type="InParanoid" id="A0A286UQD1"/>
<comment type="caution">
    <text evidence="1">The sequence shown here is derived from an EMBL/GenBank/DDBJ whole genome shotgun (WGS) entry which is preliminary data.</text>
</comment>
<evidence type="ECO:0000313" key="1">
    <source>
        <dbReference type="EMBL" id="PAV21787.1"/>
    </source>
</evidence>
<dbReference type="EMBL" id="NBII01000002">
    <property type="protein sequence ID" value="PAV21787.1"/>
    <property type="molecule type" value="Genomic_DNA"/>
</dbReference>